<feature type="active site" evidence="5">
    <location>
        <position position="80"/>
    </location>
</feature>
<evidence type="ECO:0000256" key="6">
    <source>
        <dbReference type="RuleBase" id="RU000416"/>
    </source>
</evidence>
<dbReference type="NCBIfam" id="TIGR00675">
    <property type="entry name" value="dcm"/>
    <property type="match status" value="1"/>
</dbReference>
<dbReference type="PANTHER" id="PTHR10629:SF52">
    <property type="entry name" value="DNA (CYTOSINE-5)-METHYLTRANSFERASE 1"/>
    <property type="match status" value="1"/>
</dbReference>
<dbReference type="InterPro" id="IPR029063">
    <property type="entry name" value="SAM-dependent_MTases_sf"/>
</dbReference>
<evidence type="ECO:0000256" key="4">
    <source>
        <dbReference type="ARBA" id="ARBA00022747"/>
    </source>
</evidence>
<dbReference type="Proteomes" id="UP000463051">
    <property type="component" value="Unassembled WGS sequence"/>
</dbReference>
<dbReference type="GO" id="GO:0009307">
    <property type="term" value="P:DNA restriction-modification system"/>
    <property type="evidence" value="ECO:0007669"/>
    <property type="project" value="UniProtKB-KW"/>
</dbReference>
<keyword evidence="4" id="KW-0680">Restriction system</keyword>
<accession>A0A7X2H833</accession>
<sequence>MELIAIDLFSGCGGLTQGLKQAGVNVVAAIENNENAAKTYKMNHPEINLIQDDIRNVEINDILSKYSNKKINLVAGCPPCQGFSNIRTRNRGNIIEDERNTLILEYLRMIEGLKPIFIIMENVPGIIHYHYFKVTVNRLIELGYRLDYQVINVEDYGVPQRRKRLVLLGSLIGGVAIPSNAVYKRTTVRDYINKLPSTEESDDPMHKIFSKHGEKVRKIISLIPKDGGSRKDLPQEYWLDCHKKDGIGFSDIYGRLSWDKVSSTITGGCLNPSKGRFLHPTEDRTITAREAALLQTFPKDYKFPSDISKGELAQMIGNSFPPKFSEIQASYLKQLLIAETTKV</sequence>
<keyword evidence="9" id="KW-1185">Reference proteome</keyword>
<evidence type="ECO:0000313" key="8">
    <source>
        <dbReference type="EMBL" id="MRN55249.1"/>
    </source>
</evidence>
<dbReference type="GO" id="GO:0032259">
    <property type="term" value="P:methylation"/>
    <property type="evidence" value="ECO:0007669"/>
    <property type="project" value="UniProtKB-KW"/>
</dbReference>
<evidence type="ECO:0000256" key="3">
    <source>
        <dbReference type="ARBA" id="ARBA00022691"/>
    </source>
</evidence>
<gene>
    <name evidence="8" type="primary">dcm</name>
    <name evidence="8" type="ORF">GJB61_19905</name>
</gene>
<keyword evidence="2 5" id="KW-0808">Transferase</keyword>
<dbReference type="EMBL" id="WJXB01000007">
    <property type="protein sequence ID" value="MRN55249.1"/>
    <property type="molecule type" value="Genomic_DNA"/>
</dbReference>
<dbReference type="PRINTS" id="PR00105">
    <property type="entry name" value="C5METTRFRASE"/>
</dbReference>
<dbReference type="RefSeq" id="WP_154120735.1">
    <property type="nucleotide sequence ID" value="NZ_WJXB01000007.1"/>
</dbReference>
<evidence type="ECO:0000256" key="5">
    <source>
        <dbReference type="PROSITE-ProRule" id="PRU01016"/>
    </source>
</evidence>
<proteinExistence type="inferred from homology"/>
<dbReference type="EC" id="2.1.1.37" evidence="7"/>
<dbReference type="SUPFAM" id="SSF53335">
    <property type="entry name" value="S-adenosyl-L-methionine-dependent methyltransferases"/>
    <property type="match status" value="1"/>
</dbReference>
<dbReference type="Gene3D" id="3.90.120.10">
    <property type="entry name" value="DNA Methylase, subunit A, domain 2"/>
    <property type="match status" value="1"/>
</dbReference>
<dbReference type="AlphaFoldDB" id="A0A7X2H833"/>
<reference evidence="8 9" key="1">
    <citation type="submission" date="2019-11" db="EMBL/GenBank/DDBJ databases">
        <title>Paenibacillus monticola sp. nov., a novel PGPR strain isolated from mountain sample in China.</title>
        <authorList>
            <person name="Zhao Q."/>
            <person name="Li H.-P."/>
            <person name="Zhang J.-L."/>
        </authorList>
    </citation>
    <scope>NUCLEOTIDE SEQUENCE [LARGE SCALE GENOMIC DNA]</scope>
    <source>
        <strain evidence="8 9">LC-T2</strain>
    </source>
</reference>
<dbReference type="InterPro" id="IPR001525">
    <property type="entry name" value="C5_MeTfrase"/>
</dbReference>
<evidence type="ECO:0000256" key="2">
    <source>
        <dbReference type="ARBA" id="ARBA00022679"/>
    </source>
</evidence>
<dbReference type="Gene3D" id="3.40.50.150">
    <property type="entry name" value="Vaccinia Virus protein VP39"/>
    <property type="match status" value="1"/>
</dbReference>
<keyword evidence="3 5" id="KW-0949">S-adenosyl-L-methionine</keyword>
<dbReference type="PROSITE" id="PS51679">
    <property type="entry name" value="SAM_MT_C5"/>
    <property type="match status" value="1"/>
</dbReference>
<dbReference type="GO" id="GO:0044027">
    <property type="term" value="P:negative regulation of gene expression via chromosomal CpG island methylation"/>
    <property type="evidence" value="ECO:0007669"/>
    <property type="project" value="TreeGrafter"/>
</dbReference>
<evidence type="ECO:0000256" key="7">
    <source>
        <dbReference type="RuleBase" id="RU000417"/>
    </source>
</evidence>
<evidence type="ECO:0000313" key="9">
    <source>
        <dbReference type="Proteomes" id="UP000463051"/>
    </source>
</evidence>
<dbReference type="GO" id="GO:0003677">
    <property type="term" value="F:DNA binding"/>
    <property type="evidence" value="ECO:0007669"/>
    <property type="project" value="TreeGrafter"/>
</dbReference>
<dbReference type="Pfam" id="PF00145">
    <property type="entry name" value="DNA_methylase"/>
    <property type="match status" value="1"/>
</dbReference>
<dbReference type="PROSITE" id="PS00094">
    <property type="entry name" value="C5_MTASE_1"/>
    <property type="match status" value="1"/>
</dbReference>
<dbReference type="InterPro" id="IPR050390">
    <property type="entry name" value="C5-Methyltransferase"/>
</dbReference>
<dbReference type="PANTHER" id="PTHR10629">
    <property type="entry name" value="CYTOSINE-SPECIFIC METHYLTRANSFERASE"/>
    <property type="match status" value="1"/>
</dbReference>
<dbReference type="GO" id="GO:0003886">
    <property type="term" value="F:DNA (cytosine-5-)-methyltransferase activity"/>
    <property type="evidence" value="ECO:0007669"/>
    <property type="project" value="UniProtKB-EC"/>
</dbReference>
<comment type="catalytic activity">
    <reaction evidence="7">
        <text>a 2'-deoxycytidine in DNA + S-adenosyl-L-methionine = a 5-methyl-2'-deoxycytidine in DNA + S-adenosyl-L-homocysteine + H(+)</text>
        <dbReference type="Rhea" id="RHEA:13681"/>
        <dbReference type="Rhea" id="RHEA-COMP:11369"/>
        <dbReference type="Rhea" id="RHEA-COMP:11370"/>
        <dbReference type="ChEBI" id="CHEBI:15378"/>
        <dbReference type="ChEBI" id="CHEBI:57856"/>
        <dbReference type="ChEBI" id="CHEBI:59789"/>
        <dbReference type="ChEBI" id="CHEBI:85452"/>
        <dbReference type="ChEBI" id="CHEBI:85454"/>
        <dbReference type="EC" id="2.1.1.37"/>
    </reaction>
</comment>
<protein>
    <recommendedName>
        <fullName evidence="7">Cytosine-specific methyltransferase</fullName>
        <ecNumber evidence="7">2.1.1.37</ecNumber>
    </recommendedName>
</protein>
<evidence type="ECO:0000256" key="1">
    <source>
        <dbReference type="ARBA" id="ARBA00022603"/>
    </source>
</evidence>
<name>A0A7X2H833_9BACL</name>
<comment type="caution">
    <text evidence="8">The sequence shown here is derived from an EMBL/GenBank/DDBJ whole genome shotgun (WGS) entry which is preliminary data.</text>
</comment>
<dbReference type="InterPro" id="IPR018117">
    <property type="entry name" value="C5_DNA_meth_AS"/>
</dbReference>
<organism evidence="8 9">
    <name type="scientific">Paenibacillus monticola</name>
    <dbReference type="NCBI Taxonomy" id="2666075"/>
    <lineage>
        <taxon>Bacteria</taxon>
        <taxon>Bacillati</taxon>
        <taxon>Bacillota</taxon>
        <taxon>Bacilli</taxon>
        <taxon>Bacillales</taxon>
        <taxon>Paenibacillaceae</taxon>
        <taxon>Paenibacillus</taxon>
    </lineage>
</organism>
<comment type="similarity">
    <text evidence="5 6">Belongs to the class I-like SAM-binding methyltransferase superfamily. C5-methyltransferase family.</text>
</comment>
<keyword evidence="1 5" id="KW-0489">Methyltransferase</keyword>